<name>A0A839UDI6_9HYPH</name>
<accession>A0A839UDI6</accession>
<gene>
    <name evidence="1" type="ORF">FHS21_003157</name>
</gene>
<evidence type="ECO:0000313" key="1">
    <source>
        <dbReference type="EMBL" id="MBB3146741.1"/>
    </source>
</evidence>
<proteinExistence type="predicted"/>
<comment type="caution">
    <text evidence="1">The sequence shown here is derived from an EMBL/GenBank/DDBJ whole genome shotgun (WGS) entry which is preliminary data.</text>
</comment>
<dbReference type="AlphaFoldDB" id="A0A839UDI6"/>
<reference evidence="1 2" key="1">
    <citation type="submission" date="2020-08" db="EMBL/GenBank/DDBJ databases">
        <title>Genomic Encyclopedia of Type Strains, Phase III (KMG-III): the genomes of soil and plant-associated and newly described type strains.</title>
        <authorList>
            <person name="Whitman W."/>
        </authorList>
    </citation>
    <scope>NUCLEOTIDE SEQUENCE [LARGE SCALE GENOMIC DNA]</scope>
    <source>
        <strain evidence="1 2">CECT 7015</strain>
    </source>
</reference>
<protein>
    <submittedName>
        <fullName evidence="1">Uncharacterized protein</fullName>
    </submittedName>
</protein>
<sequence length="61" mass="6475">MLGWPSPGGASSGPVSCRLFEKASSKTAQMTSFLSALKIFDRCQGGFAHTLVDYQATFSPC</sequence>
<keyword evidence="2" id="KW-1185">Reference proteome</keyword>
<dbReference type="EMBL" id="JACHXN010000009">
    <property type="protein sequence ID" value="MBB3146741.1"/>
    <property type="molecule type" value="Genomic_DNA"/>
</dbReference>
<evidence type="ECO:0000313" key="2">
    <source>
        <dbReference type="Proteomes" id="UP000554520"/>
    </source>
</evidence>
<organism evidence="1 2">
    <name type="scientific">Phyllobacterium trifolii</name>
    <dbReference type="NCBI Taxonomy" id="300193"/>
    <lineage>
        <taxon>Bacteria</taxon>
        <taxon>Pseudomonadati</taxon>
        <taxon>Pseudomonadota</taxon>
        <taxon>Alphaproteobacteria</taxon>
        <taxon>Hyphomicrobiales</taxon>
        <taxon>Phyllobacteriaceae</taxon>
        <taxon>Phyllobacterium</taxon>
    </lineage>
</organism>
<dbReference type="Proteomes" id="UP000554520">
    <property type="component" value="Unassembled WGS sequence"/>
</dbReference>